<name>A0A9D4SJD3_DERFA</name>
<reference evidence="2" key="2">
    <citation type="journal article" date="2021" name="World Allergy Organ. J.">
        <title>Chromosome-level assembly of Dermatophagoides farinae genome and transcriptome reveals two novel allergens Der f 37 and Der f 39.</title>
        <authorList>
            <person name="Chen J."/>
            <person name="Cai Z."/>
            <person name="Fan D."/>
            <person name="Hu J."/>
            <person name="Hou Y."/>
            <person name="He Y."/>
            <person name="Zhang Z."/>
            <person name="Zhao Z."/>
            <person name="Gao P."/>
            <person name="Hu W."/>
            <person name="Sun J."/>
            <person name="Li J."/>
            <person name="Ji K."/>
        </authorList>
    </citation>
    <scope>NUCLEOTIDE SEQUENCE</scope>
    <source>
        <strain evidence="2">JKM2019</strain>
    </source>
</reference>
<evidence type="ECO:0000313" key="2">
    <source>
        <dbReference type="EMBL" id="KAH7644107.1"/>
    </source>
</evidence>
<feature type="compositionally biased region" description="Basic residues" evidence="1">
    <location>
        <begin position="1"/>
        <end position="12"/>
    </location>
</feature>
<sequence>MDDHNHHHRQTKPRFSMDDTLFQNDDKIANGYSDSNLDNNLSTVNNHNDDCYDDGDGNQNKNHHSILQHSQTLPNGGGVAVGRNNSNNNDNLILIKQQTASTTPLGQQQNLYEQFKLLELIDKILSSDTILSQNSRNFPSSIRSNTTNCCGGYIDHHHHHHRHGYDKNNNPRRRLTIASIDENSGKISSNETGGDESIIIKDESTINTYNNGKSSIMGGKPSLVRQLTTGSYNYNGNKYRSNSPDSNASSNNGQLLSIQMRANNDSGGQYGTPIITDCSLLKIKEKLEYHLICLKSLLNMMSDGAELITHTYLDDIQSGEDRFDQSLLGRNNGPNGSNIGAGGVGGGGGGSSVIDGQLESLITPRHYYTSN</sequence>
<proteinExistence type="predicted"/>
<comment type="caution">
    <text evidence="2">The sequence shown here is derived from an EMBL/GenBank/DDBJ whole genome shotgun (WGS) entry which is preliminary data.</text>
</comment>
<gene>
    <name evidence="2" type="ORF">HUG17_6469</name>
</gene>
<reference evidence="2" key="1">
    <citation type="submission" date="2020-06" db="EMBL/GenBank/DDBJ databases">
        <authorList>
            <person name="Ji K."/>
            <person name="Li J."/>
        </authorList>
    </citation>
    <scope>NUCLEOTIDE SEQUENCE</scope>
    <source>
        <strain evidence="2">JKM2019</strain>
        <tissue evidence="2">Whole body</tissue>
    </source>
</reference>
<accession>A0A9D4SJD3</accession>
<dbReference type="AlphaFoldDB" id="A0A9D4SJD3"/>
<dbReference type="EMBL" id="SDOV01000002">
    <property type="protein sequence ID" value="KAH7644107.1"/>
    <property type="molecule type" value="Genomic_DNA"/>
</dbReference>
<protein>
    <submittedName>
        <fullName evidence="2">Uncharacterized protein</fullName>
    </submittedName>
</protein>
<dbReference type="Proteomes" id="UP000828236">
    <property type="component" value="Unassembled WGS sequence"/>
</dbReference>
<feature type="region of interest" description="Disordered" evidence="1">
    <location>
        <begin position="324"/>
        <end position="344"/>
    </location>
</feature>
<evidence type="ECO:0000256" key="1">
    <source>
        <dbReference type="SAM" id="MobiDB-lite"/>
    </source>
</evidence>
<organism evidence="2">
    <name type="scientific">Dermatophagoides farinae</name>
    <name type="common">American house dust mite</name>
    <dbReference type="NCBI Taxonomy" id="6954"/>
    <lineage>
        <taxon>Eukaryota</taxon>
        <taxon>Metazoa</taxon>
        <taxon>Ecdysozoa</taxon>
        <taxon>Arthropoda</taxon>
        <taxon>Chelicerata</taxon>
        <taxon>Arachnida</taxon>
        <taxon>Acari</taxon>
        <taxon>Acariformes</taxon>
        <taxon>Sarcoptiformes</taxon>
        <taxon>Astigmata</taxon>
        <taxon>Psoroptidia</taxon>
        <taxon>Analgoidea</taxon>
        <taxon>Pyroglyphidae</taxon>
        <taxon>Dermatophagoidinae</taxon>
        <taxon>Dermatophagoides</taxon>
    </lineage>
</organism>
<feature type="region of interest" description="Disordered" evidence="1">
    <location>
        <begin position="1"/>
        <end position="20"/>
    </location>
</feature>